<evidence type="ECO:0000313" key="2">
    <source>
        <dbReference type="Proteomes" id="UP001058074"/>
    </source>
</evidence>
<comment type="caution">
    <text evidence="1">The sequence shown here is derived from an EMBL/GenBank/DDBJ whole genome shotgun (WGS) entry which is preliminary data.</text>
</comment>
<evidence type="ECO:0000313" key="1">
    <source>
        <dbReference type="EMBL" id="GKX67500.1"/>
    </source>
</evidence>
<sequence length="463" mass="52080">MKKKKTLYMLLILLFTASLFTPNVVEKDVYAANLPQNMQAAWIATVYNLDYPSTQNNMASQKNEFIQKLDKLKSIGINTVVVQVRPKADAFYKSSINPWSEYLTGVQGKNPGYDPMDFMIKEAHKRGMSFHAWLNPYRVTMPGSGISSLSKNHPARLHPDWVLKYNDALYYNPAVEGVKKHIVDTVVEIVKKYDVDAIHFDDYFYPSNYPLPQGQGKDGSVANSRRQNVNDMVKRVGKAIKSTKKNVLFGISPAGIWKNKESDATGSNTLGNECYYSVFSDTRAWIKNGWIDYIVPQIYWETGNKAADYETLVKWWSNEVKGTKVKLYIGQGIYKNVVANQIDTQLQINKKYSQVGGSFYFSLKDLLSDKTNCKDKIKAFNQNKSQGSNTNTSNKSSQNKVKTGIVTASVLNVRSGPGLNYSILTTVSRGARVTILGSKNGWYNVKLSSGRVAWVSMSYVKVN</sequence>
<keyword evidence="2" id="KW-1185">Reference proteome</keyword>
<gene>
    <name evidence="1" type="ORF">rsdtw13_27580</name>
</gene>
<accession>A0ACB5RE07</accession>
<dbReference type="Proteomes" id="UP001058074">
    <property type="component" value="Unassembled WGS sequence"/>
</dbReference>
<reference evidence="1" key="1">
    <citation type="journal article" date="2025" name="Int. J. Syst. Evol. Microbiol.">
        <title>Inconstantimicrobium mannanitabidum sp. nov., a novel member of the family Clostridiaceae isolated from anoxic soil under the treatment of reductive soil disinfestation.</title>
        <authorList>
            <person name="Ueki A."/>
            <person name="Tonouchi A."/>
            <person name="Honma S."/>
            <person name="Kaku N."/>
            <person name="Ueki K."/>
        </authorList>
    </citation>
    <scope>NUCLEOTIDE SEQUENCE</scope>
    <source>
        <strain evidence="1">TW13</strain>
    </source>
</reference>
<name>A0ACB5RE07_9CLOT</name>
<protein>
    <submittedName>
        <fullName evidence="1">Uncharacterized protein</fullName>
    </submittedName>
</protein>
<dbReference type="EMBL" id="BROD01000001">
    <property type="protein sequence ID" value="GKX67500.1"/>
    <property type="molecule type" value="Genomic_DNA"/>
</dbReference>
<organism evidence="1 2">
    <name type="scientific">Inconstantimicrobium mannanitabidum</name>
    <dbReference type="NCBI Taxonomy" id="1604901"/>
    <lineage>
        <taxon>Bacteria</taxon>
        <taxon>Bacillati</taxon>
        <taxon>Bacillota</taxon>
        <taxon>Clostridia</taxon>
        <taxon>Eubacteriales</taxon>
        <taxon>Clostridiaceae</taxon>
        <taxon>Inconstantimicrobium</taxon>
    </lineage>
</organism>
<proteinExistence type="predicted"/>